<evidence type="ECO:0000256" key="2">
    <source>
        <dbReference type="ARBA" id="ARBA00022649"/>
    </source>
</evidence>
<evidence type="ECO:0000256" key="6">
    <source>
        <dbReference type="ARBA" id="ARBA00022884"/>
    </source>
</evidence>
<dbReference type="InterPro" id="IPR038570">
    <property type="entry name" value="HicA_sf"/>
</dbReference>
<dbReference type="SUPFAM" id="SSF54786">
    <property type="entry name" value="YcfA/nrd intein domain"/>
    <property type="match status" value="1"/>
</dbReference>
<evidence type="ECO:0000256" key="5">
    <source>
        <dbReference type="ARBA" id="ARBA00022801"/>
    </source>
</evidence>
<keyword evidence="3" id="KW-0540">Nuclease</keyword>
<keyword evidence="7" id="KW-0346">Stress response</keyword>
<keyword evidence="9" id="KW-1185">Reference proteome</keyword>
<dbReference type="GO" id="GO:0003729">
    <property type="term" value="F:mRNA binding"/>
    <property type="evidence" value="ECO:0007669"/>
    <property type="project" value="InterPro"/>
</dbReference>
<dbReference type="GO" id="GO:0004519">
    <property type="term" value="F:endonuclease activity"/>
    <property type="evidence" value="ECO:0007669"/>
    <property type="project" value="UniProtKB-KW"/>
</dbReference>
<dbReference type="OrthoDB" id="9799854at2"/>
<evidence type="ECO:0000256" key="3">
    <source>
        <dbReference type="ARBA" id="ARBA00022722"/>
    </source>
</evidence>
<evidence type="ECO:0000256" key="1">
    <source>
        <dbReference type="ARBA" id="ARBA00006620"/>
    </source>
</evidence>
<dbReference type="AlphaFoldDB" id="A0A7G6E050"/>
<dbReference type="EMBL" id="CP045798">
    <property type="protein sequence ID" value="QNB45454.1"/>
    <property type="molecule type" value="Genomic_DNA"/>
</dbReference>
<keyword evidence="5" id="KW-0378">Hydrolase</keyword>
<keyword evidence="6" id="KW-0694">RNA-binding</keyword>
<dbReference type="Proteomes" id="UP000515847">
    <property type="component" value="Chromosome"/>
</dbReference>
<protein>
    <submittedName>
        <fullName evidence="8">Addiction module toxin, HicA family</fullName>
    </submittedName>
</protein>
<name>A0A7G6E050_THEFR</name>
<dbReference type="Gene3D" id="3.30.920.30">
    <property type="entry name" value="Hypothetical protein"/>
    <property type="match status" value="1"/>
</dbReference>
<evidence type="ECO:0000256" key="7">
    <source>
        <dbReference type="ARBA" id="ARBA00023016"/>
    </source>
</evidence>
<proteinExistence type="inferred from homology"/>
<sequence length="70" mass="8052">MAYDKIRGDKKVKRRELIKILVQNGWYLARHGSSHDIYTNGAKSQPVPRHNEINEVTAKNILKRAGIKII</sequence>
<evidence type="ECO:0000313" key="9">
    <source>
        <dbReference type="Proteomes" id="UP000515847"/>
    </source>
</evidence>
<dbReference type="GO" id="GO:0016787">
    <property type="term" value="F:hydrolase activity"/>
    <property type="evidence" value="ECO:0007669"/>
    <property type="project" value="UniProtKB-KW"/>
</dbReference>
<keyword evidence="2" id="KW-1277">Toxin-antitoxin system</keyword>
<dbReference type="KEGG" id="tfr:BR63_03440"/>
<organism evidence="8 9">
    <name type="scientific">Thermanaerosceptrum fracticalcis</name>
    <dbReference type="NCBI Taxonomy" id="1712410"/>
    <lineage>
        <taxon>Bacteria</taxon>
        <taxon>Bacillati</taxon>
        <taxon>Bacillota</taxon>
        <taxon>Clostridia</taxon>
        <taxon>Eubacteriales</taxon>
        <taxon>Peptococcaceae</taxon>
        <taxon>Thermanaerosceptrum</taxon>
    </lineage>
</organism>
<dbReference type="Pfam" id="PF07927">
    <property type="entry name" value="HicA_toxin"/>
    <property type="match status" value="1"/>
</dbReference>
<dbReference type="InterPro" id="IPR012933">
    <property type="entry name" value="HicA_mRNA_interferase"/>
</dbReference>
<gene>
    <name evidence="8" type="ORF">BR63_03440</name>
</gene>
<evidence type="ECO:0000313" key="8">
    <source>
        <dbReference type="EMBL" id="QNB45454.1"/>
    </source>
</evidence>
<accession>A0A7G6E050</accession>
<reference evidence="8 9" key="1">
    <citation type="journal article" date="2019" name="Front. Microbiol.">
        <title>Thermoanaerosceptrum fracticalcis gen. nov. sp. nov., a Novel Fumarate-Fermenting Microorganism From a Deep Fractured Carbonate Aquifer of the US Great Basin.</title>
        <authorList>
            <person name="Hamilton-Brehm S.D."/>
            <person name="Stewart L.E."/>
            <person name="Zavarin M."/>
            <person name="Caldwell M."/>
            <person name="Lawson P.A."/>
            <person name="Onstott T.C."/>
            <person name="Grzymski J."/>
            <person name="Neveux I."/>
            <person name="Lollar B.S."/>
            <person name="Russell C.E."/>
            <person name="Moser D.P."/>
        </authorList>
    </citation>
    <scope>NUCLEOTIDE SEQUENCE [LARGE SCALE GENOMIC DNA]</scope>
    <source>
        <strain evidence="8 9">DRI-13</strain>
    </source>
</reference>
<keyword evidence="4" id="KW-0255">Endonuclease</keyword>
<evidence type="ECO:0000256" key="4">
    <source>
        <dbReference type="ARBA" id="ARBA00022759"/>
    </source>
</evidence>
<comment type="similarity">
    <text evidence="1">Belongs to the HicA mRNA interferase family.</text>
</comment>